<dbReference type="Proteomes" id="UP001519460">
    <property type="component" value="Unassembled WGS sequence"/>
</dbReference>
<keyword evidence="2" id="KW-0812">Transmembrane</keyword>
<dbReference type="EMBL" id="JACVVK020000145">
    <property type="protein sequence ID" value="KAK7488879.1"/>
    <property type="molecule type" value="Genomic_DNA"/>
</dbReference>
<dbReference type="AlphaFoldDB" id="A0ABD0KNX6"/>
<accession>A0ABD0KNX6</accession>
<protein>
    <submittedName>
        <fullName evidence="3">Uncharacterized protein</fullName>
    </submittedName>
</protein>
<organism evidence="3 4">
    <name type="scientific">Batillaria attramentaria</name>
    <dbReference type="NCBI Taxonomy" id="370345"/>
    <lineage>
        <taxon>Eukaryota</taxon>
        <taxon>Metazoa</taxon>
        <taxon>Spiralia</taxon>
        <taxon>Lophotrochozoa</taxon>
        <taxon>Mollusca</taxon>
        <taxon>Gastropoda</taxon>
        <taxon>Caenogastropoda</taxon>
        <taxon>Sorbeoconcha</taxon>
        <taxon>Cerithioidea</taxon>
        <taxon>Batillariidae</taxon>
        <taxon>Batillaria</taxon>
    </lineage>
</organism>
<feature type="transmembrane region" description="Helical" evidence="2">
    <location>
        <begin position="94"/>
        <end position="112"/>
    </location>
</feature>
<reference evidence="3 4" key="1">
    <citation type="journal article" date="2023" name="Sci. Data">
        <title>Genome assembly of the Korean intertidal mud-creeper Batillaria attramentaria.</title>
        <authorList>
            <person name="Patra A.K."/>
            <person name="Ho P.T."/>
            <person name="Jun S."/>
            <person name="Lee S.J."/>
            <person name="Kim Y."/>
            <person name="Won Y.J."/>
        </authorList>
    </citation>
    <scope>NUCLEOTIDE SEQUENCE [LARGE SCALE GENOMIC DNA]</scope>
    <source>
        <strain evidence="3">Wonlab-2016</strain>
    </source>
</reference>
<comment type="caution">
    <text evidence="3">The sequence shown here is derived from an EMBL/GenBank/DDBJ whole genome shotgun (WGS) entry which is preliminary data.</text>
</comment>
<keyword evidence="4" id="KW-1185">Reference proteome</keyword>
<evidence type="ECO:0000256" key="2">
    <source>
        <dbReference type="SAM" id="Phobius"/>
    </source>
</evidence>
<keyword evidence="2" id="KW-1133">Transmembrane helix</keyword>
<evidence type="ECO:0000256" key="1">
    <source>
        <dbReference type="SAM" id="MobiDB-lite"/>
    </source>
</evidence>
<name>A0ABD0KNX6_9CAEN</name>
<keyword evidence="2" id="KW-0472">Membrane</keyword>
<proteinExistence type="predicted"/>
<evidence type="ECO:0000313" key="4">
    <source>
        <dbReference type="Proteomes" id="UP001519460"/>
    </source>
</evidence>
<gene>
    <name evidence="3" type="ORF">BaRGS_00019836</name>
</gene>
<evidence type="ECO:0000313" key="3">
    <source>
        <dbReference type="EMBL" id="KAK7488879.1"/>
    </source>
</evidence>
<feature type="region of interest" description="Disordered" evidence="1">
    <location>
        <begin position="208"/>
        <end position="248"/>
    </location>
</feature>
<feature type="transmembrane region" description="Helical" evidence="2">
    <location>
        <begin position="170"/>
        <end position="197"/>
    </location>
</feature>
<sequence length="287" mass="31792">RMCGSSLLQSSTPMAPLMFWYPTFIVLFWCIGSYGYETGFQSRPFEGIEGIPLVECTVTEISKLVGLELFDVSGNNSMMASVNYHEKECNTKQNFASCILGTSAVVLSVVITDLAEGETRNYRCTAAYYDSGTRTVDYYTTATRLTTTTTVEPPRTTTGAAVRAAERDDVLYFATLGVGATLVVVVAIDIIAVVCLWRRQWKMPCRGTDDEELIPPIRENPTPADNRPAQEEEPQSPDGDIRDVSDEAASDGNAMRWFQVKHPVIYPESNLHDCVLCPCAECTQEQF</sequence>
<feature type="non-terminal residue" evidence="3">
    <location>
        <position position="1"/>
    </location>
</feature>
<feature type="transmembrane region" description="Helical" evidence="2">
    <location>
        <begin position="18"/>
        <end position="36"/>
    </location>
</feature>